<dbReference type="InterPro" id="IPR016024">
    <property type="entry name" value="ARM-type_fold"/>
</dbReference>
<proteinExistence type="predicted"/>
<evidence type="ECO:0000313" key="3">
    <source>
        <dbReference type="EMBL" id="CAF3823850.1"/>
    </source>
</evidence>
<dbReference type="InterPro" id="IPR027417">
    <property type="entry name" value="P-loop_NTPase"/>
</dbReference>
<dbReference type="EMBL" id="CAJNOQ010004333">
    <property type="protein sequence ID" value="CAF1054676.1"/>
    <property type="molecule type" value="Genomic_DNA"/>
</dbReference>
<sequence length="2292" mass="266666">MAQRSLYGQSKQEQSHGSATEYDDGTSMNLALVPVPKEPKDYINWIKQQIQPGKHSNWIELDKLKSLLLNSSMKDEAKREDWYEPFFRRLFNSLNNILNKENYYSDPSESTLKMIREYNVCLNYVLNRRTKSNMLNEKYVTDRMKYEIILAKRDYCSKDLIVKNITNASPLNKQQRQLLINYLDKCISLHNSIEIRGIAENIIEFVDQFNNNNNYYFQLSSEDLEILQHELNYFHVPIGKAYLRLEQDCTSIHERSQTLKLVFNDNNRKQNESDLYYEIASLPFASSVNKSKHFVHVYDSSKDSSLSKWTVILGDPGSGKTTFARCIALKQAHIALDFCLSPTSSKEEPHIPILIRIGEFAHFLQNNKTSSLFEYIGQHTWFGNSVFVNQSTEKQIKECCSVLQRYVINGKALIILDGLDEVHKYDLRRQIVRLVKNFADMYVLTSNFVSGFDNITLCARLDILPNGIGGNQLIVTSRIVGYYMEPLNGDLISHYVIQPMNYDDITLFVKNWFANVFGKIIQILQSKLPQLKIDDKQPEQKAELLVNELKHSSSTADVDHRTSISQVISNPLLLSIICTLASQRCGKLLPTQRIHIYSNIVKSILKIWQRKILSLSDHNLNWILSDLATYLHQNSSSGLIDELDLKRLCYKSLKVQMSLITTTIASENTVTKQVDEFMDIIRHDDGIIAARGERVYGFVHLTFQEYFTCMNIVKTSLKSIESTPAIDAVINRFLYYIADVRYREPLILALGWISWLWSNDEYNLFCLKLLDPIQEPVLNQLVPRGALLLLASVDNLVHNPSETVVYRLFDCLLKASCINNWTFTYPYYNLQLKQNIKKFSSEAKNRLVKKILSESTADTVLGFSTLLSEILIEEVYIPVWCDQEICKMLESFLIADTIGYEYIIDQCLTRISAMDKSLLSSTSNQLQNYFLTSLDTTLESATTNSIPSSLLTILIALYSGLYSISNEDDTVIKFSPTHIHRNSALSKIIIQYLADYKNMNSVKLEELTTYCKQKLKSTSVNDESLETIDLFIVLLCLEGVEVLLVNESYYLYKALHLASHSLKRISYYLRQTYIIKCNDPANFNSMLRNIIDDYMKVNKINSIVNESEADHFFTFFQSIVMSFYRLTILDMSIYDNTHSHSQYCLQHLQLFERIDFIQRLMQHKDFMEQFFTSYQQYISNSNFLPEYMNIFCCCYYRVFDKVYMETAEYHDKLKITEQRHPIEKYKNDPFYLIAYTPKHFQHLYKRLILSNELCVPHIKVTTQYALPYAYLLTDCLLLNINDGNIKNNPLRLALFLVVLQPILCSYRMSSFTFGLLWKYCNDDEKYKRFWYYYDKFIADKSINKLSINIVNRYDKIEQLNMALIQERCLIQDALNLNDEREADLTLYTASLFLAQSSTISKEYNELRTESQQTVLAIKSRILKVCAFTQILIIIKYSYSNYYDCVLVNDYEDIKNNLIIAVSKLPSSLSPLLYAKLVIHCIEFMNTSDVKNQLIDRIISGIKTDKINKKDHEAILDGLLTITNHAPSISAKLLKFLSECTWLNSENLTQIFDCYSFIFKDYLRQDHMLVKSEQTVFVASLYLVQLSVDVDKVLQFLQTKSDNSPFVSDNICISYDPKLVLKPNEDRIITYNQIQIISKFLDHCQPLPIKMQTYFQLLTHELRNFETLETTGYLLVDKWLNHFNIHHDDSILHTLACYGALLLPQIHVCKCQTIHILCYLLSNDDNYFSSRAHYTLSKIFRLISNTNRDVILALLQQWIYYQTKSANVTSILTAILNDCLIDAVEDLSYFMSLELDRIRLLSTIKSNGINFVSTNDKYKEFQLLELDLNVSIVDWMTKFTSETLKYFIEHLELQNSYINTNFTHTNTEIHQQYLISLLIHCGKNLLSDSRSEHQQVIEVVNHIMLTNKSLSVQQCAAFILGFCRVYEYKKNCLYKIIKSVSEQIITGKEIGYSDELIAMCIRSHYKFHQGCDNILLSQIRDKYISTVVAEAAEIELVRSTRLFNQDTELTYKNLMISNTNFYDNNNRHHEELLVDLILKYTWLLSKFVEDLYESIKHFTKNVEHGYETVSYIHFGHSEYIEIAAVLMNKSPAAFRVAIKESSFGEVKLKNQLYYASKQHDYKRRCSCLKVLSKYGELTQNLLDMIIDAILSNNNELKSCAFECITNIHETNRDIIEYLLTYLKTNNLDKKYLIIKILVNLARNNVMSINEVQDVIVETINDPKSKHKFWDATTNEYYSRLDHILYIILIQLSDASVEQSLEQYDYKYLMNETPLLKDFNVVKNFDLNSVILID</sequence>
<dbReference type="EMBL" id="CAJOBC010004333">
    <property type="protein sequence ID" value="CAF3823850.1"/>
    <property type="molecule type" value="Genomic_DNA"/>
</dbReference>
<name>A0A814KQE1_9BILA</name>
<evidence type="ECO:0000313" key="2">
    <source>
        <dbReference type="EMBL" id="CAF1054676.1"/>
    </source>
</evidence>
<dbReference type="SUPFAM" id="SSF48371">
    <property type="entry name" value="ARM repeat"/>
    <property type="match status" value="2"/>
</dbReference>
<protein>
    <recommendedName>
        <fullName evidence="5">NACHT domain-containing protein</fullName>
    </recommendedName>
</protein>
<evidence type="ECO:0000256" key="1">
    <source>
        <dbReference type="SAM" id="MobiDB-lite"/>
    </source>
</evidence>
<accession>A0A814KQE1</accession>
<dbReference type="Proteomes" id="UP000663829">
    <property type="component" value="Unassembled WGS sequence"/>
</dbReference>
<keyword evidence="4" id="KW-1185">Reference proteome</keyword>
<dbReference type="SUPFAM" id="SSF52540">
    <property type="entry name" value="P-loop containing nucleoside triphosphate hydrolases"/>
    <property type="match status" value="1"/>
</dbReference>
<dbReference type="OrthoDB" id="10021089at2759"/>
<reference evidence="2" key="1">
    <citation type="submission" date="2021-02" db="EMBL/GenBank/DDBJ databases">
        <authorList>
            <person name="Nowell W R."/>
        </authorList>
    </citation>
    <scope>NUCLEOTIDE SEQUENCE</scope>
</reference>
<evidence type="ECO:0008006" key="5">
    <source>
        <dbReference type="Google" id="ProtNLM"/>
    </source>
</evidence>
<organism evidence="2 4">
    <name type="scientific">Didymodactylos carnosus</name>
    <dbReference type="NCBI Taxonomy" id="1234261"/>
    <lineage>
        <taxon>Eukaryota</taxon>
        <taxon>Metazoa</taxon>
        <taxon>Spiralia</taxon>
        <taxon>Gnathifera</taxon>
        <taxon>Rotifera</taxon>
        <taxon>Eurotatoria</taxon>
        <taxon>Bdelloidea</taxon>
        <taxon>Philodinida</taxon>
        <taxon>Philodinidae</taxon>
        <taxon>Didymodactylos</taxon>
    </lineage>
</organism>
<evidence type="ECO:0000313" key="4">
    <source>
        <dbReference type="Proteomes" id="UP000663829"/>
    </source>
</evidence>
<dbReference type="Proteomes" id="UP000681722">
    <property type="component" value="Unassembled WGS sequence"/>
</dbReference>
<gene>
    <name evidence="2" type="ORF">GPM918_LOCUS16467</name>
    <name evidence="3" type="ORF">SRO942_LOCUS16467</name>
</gene>
<comment type="caution">
    <text evidence="2">The sequence shown here is derived from an EMBL/GenBank/DDBJ whole genome shotgun (WGS) entry which is preliminary data.</text>
</comment>
<feature type="region of interest" description="Disordered" evidence="1">
    <location>
        <begin position="1"/>
        <end position="23"/>
    </location>
</feature>
<dbReference type="Gene3D" id="3.40.50.300">
    <property type="entry name" value="P-loop containing nucleotide triphosphate hydrolases"/>
    <property type="match status" value="1"/>
</dbReference>
<feature type="compositionally biased region" description="Polar residues" evidence="1">
    <location>
        <begin position="1"/>
        <end position="18"/>
    </location>
</feature>